<protein>
    <submittedName>
        <fullName evidence="3">Uncharacterized protein</fullName>
    </submittedName>
</protein>
<dbReference type="AlphaFoldDB" id="A0A1G6SPW2"/>
<feature type="non-terminal residue" evidence="3">
    <location>
        <position position="1"/>
    </location>
</feature>
<reference evidence="4" key="1">
    <citation type="submission" date="2016-10" db="EMBL/GenBank/DDBJ databases">
        <authorList>
            <person name="Varghese N."/>
            <person name="Submissions S."/>
        </authorList>
    </citation>
    <scope>NUCLEOTIDE SEQUENCE [LARGE SCALE GENOMIC DNA]</scope>
    <source>
        <strain evidence="4">DSM 25811 / CCM 8410 / LMG 26954 / E90</strain>
    </source>
</reference>
<dbReference type="SUPFAM" id="SSF69255">
    <property type="entry name" value="gp5 N-terminal domain-like"/>
    <property type="match status" value="1"/>
</dbReference>
<dbReference type="STRING" id="1285928.SAMN04487894_106290"/>
<feature type="domain" description="Gp5/Type VI secretion system Vgr protein OB-fold" evidence="1">
    <location>
        <begin position="1"/>
        <end position="38"/>
    </location>
</feature>
<dbReference type="SUPFAM" id="SSF69349">
    <property type="entry name" value="Phage fibre proteins"/>
    <property type="match status" value="1"/>
</dbReference>
<keyword evidence="4" id="KW-1185">Reference proteome</keyword>
<dbReference type="Pfam" id="PF04717">
    <property type="entry name" value="Phage_base_V"/>
    <property type="match status" value="1"/>
</dbReference>
<name>A0A1G6SPW2_NIADE</name>
<evidence type="ECO:0000259" key="1">
    <source>
        <dbReference type="Pfam" id="PF04717"/>
    </source>
</evidence>
<dbReference type="Gene3D" id="2.40.50.230">
    <property type="entry name" value="Gp5 N-terminal domain"/>
    <property type="match status" value="1"/>
</dbReference>
<dbReference type="InterPro" id="IPR006531">
    <property type="entry name" value="Gp5/Vgr_OB"/>
</dbReference>
<evidence type="ECO:0000313" key="3">
    <source>
        <dbReference type="EMBL" id="SDD18186.1"/>
    </source>
</evidence>
<dbReference type="EMBL" id="FMZO01000006">
    <property type="protein sequence ID" value="SDD18186.1"/>
    <property type="molecule type" value="Genomic_DNA"/>
</dbReference>
<accession>A0A1G6SPW2</accession>
<dbReference type="InterPro" id="IPR054030">
    <property type="entry name" value="Gp5_Vgr_C"/>
</dbReference>
<sequence>PHGGGEKGHFFIPEIGEEVLVGFESESATKPYVIGTVYHGSANTHFSNAGNDLKVIRTRSGHTVEFSDAGAGTHIIIKDPGGNEIYLDTTGKNITITAPETMTFNAKNMHFNVGENMTSTIGKDKSTNVGQNQTVSIGRDHVHSTGRLNTVTVGGDSMLNITGKLTEMIEGDVHSEAKQERIEASQGDFNLSSKKSLLKHAQKVVQNNSGENGKAN</sequence>
<dbReference type="Pfam" id="PF22178">
    <property type="entry name" value="Gp5_trimer_C"/>
    <property type="match status" value="1"/>
</dbReference>
<organism evidence="3 4">
    <name type="scientific">Niabella drilacis (strain DSM 25811 / CCM 8410 / CCUG 62505 / LMG 26954 / E90)</name>
    <dbReference type="NCBI Taxonomy" id="1285928"/>
    <lineage>
        <taxon>Bacteria</taxon>
        <taxon>Pseudomonadati</taxon>
        <taxon>Bacteroidota</taxon>
        <taxon>Chitinophagia</taxon>
        <taxon>Chitinophagales</taxon>
        <taxon>Chitinophagaceae</taxon>
        <taxon>Niabella</taxon>
    </lineage>
</organism>
<feature type="domain" description="Gp5/Type VI secretion system Vgr C-terminal trimerisation" evidence="2">
    <location>
        <begin position="102"/>
        <end position="179"/>
    </location>
</feature>
<evidence type="ECO:0000313" key="4">
    <source>
        <dbReference type="Proteomes" id="UP000198757"/>
    </source>
</evidence>
<gene>
    <name evidence="3" type="ORF">SAMN04487894_106290</name>
</gene>
<dbReference type="RefSeq" id="WP_245729210.1">
    <property type="nucleotide sequence ID" value="NZ_FMZO01000006.1"/>
</dbReference>
<dbReference type="InterPro" id="IPR037026">
    <property type="entry name" value="Vgr_OB-fold_dom_sf"/>
</dbReference>
<proteinExistence type="predicted"/>
<evidence type="ECO:0000259" key="2">
    <source>
        <dbReference type="Pfam" id="PF22178"/>
    </source>
</evidence>
<dbReference type="Proteomes" id="UP000198757">
    <property type="component" value="Unassembled WGS sequence"/>
</dbReference>